<dbReference type="PANTHER" id="PTHR18952:SF233">
    <property type="entry name" value="CARBONIC ANHYDRASE 14"/>
    <property type="match status" value="1"/>
</dbReference>
<dbReference type="AlphaFoldDB" id="A0A9P0PRE1"/>
<evidence type="ECO:0000256" key="3">
    <source>
        <dbReference type="ARBA" id="ARBA00022833"/>
    </source>
</evidence>
<dbReference type="Pfam" id="PF00194">
    <property type="entry name" value="Carb_anhydrase"/>
    <property type="match status" value="1"/>
</dbReference>
<dbReference type="GO" id="GO:0005737">
    <property type="term" value="C:cytoplasm"/>
    <property type="evidence" value="ECO:0007669"/>
    <property type="project" value="TreeGrafter"/>
</dbReference>
<dbReference type="PROSITE" id="PS00162">
    <property type="entry name" value="ALPHA_CA_1"/>
    <property type="match status" value="1"/>
</dbReference>
<evidence type="ECO:0000313" key="7">
    <source>
        <dbReference type="EMBL" id="CAH1995988.1"/>
    </source>
</evidence>
<keyword evidence="3 4" id="KW-0862">Zinc</keyword>
<dbReference type="SMART" id="SM01057">
    <property type="entry name" value="Carb_anhydrase"/>
    <property type="match status" value="1"/>
</dbReference>
<keyword evidence="2 4" id="KW-0479">Metal-binding</keyword>
<evidence type="ECO:0000256" key="1">
    <source>
        <dbReference type="ARBA" id="ARBA00010718"/>
    </source>
</evidence>
<accession>A0A9P0PRE1</accession>
<gene>
    <name evidence="7" type="ORF">ACAOBT_LOCUS22960</name>
</gene>
<keyword evidence="4" id="KW-0456">Lyase</keyword>
<comment type="function">
    <text evidence="4">Reversible hydration of carbon dioxide.</text>
</comment>
<dbReference type="EC" id="4.2.1.1" evidence="4"/>
<feature type="region of interest" description="Disordered" evidence="5">
    <location>
        <begin position="1"/>
        <end position="21"/>
    </location>
</feature>
<dbReference type="InterPro" id="IPR018338">
    <property type="entry name" value="Carbonic_anhydrase_a-class_CS"/>
</dbReference>
<reference evidence="7" key="1">
    <citation type="submission" date="2022-03" db="EMBL/GenBank/DDBJ databases">
        <authorList>
            <person name="Sayadi A."/>
        </authorList>
    </citation>
    <scope>NUCLEOTIDE SEQUENCE</scope>
</reference>
<sequence length="295" mass="33789">MSTVAEGDGEEQTISESFPDQNSIESIEKQIKIRELVSNEGCFDSPINISLTYSTPMTLSPLKWVNFEVPPKKMKLTNTGHTVIFSAKWGQERPYIMDGPFVGRYVFSSWHLHWGISPLEGSEHAVDGVKYPAEMHVILFKSSYLTQEAALKEQDGCAALVYFFKLQDTPNPCFQDIIMTLKDIHDPGTSRKISPSPITSIVRKFTNDYFLYWGAISTARCRHYLMWLINRVPIGVSEAQIDAFRYLTDEEGHHITRNFRELQDTKDRTVLHINPSTSRYATLLSIPEDNNYFTY</sequence>
<feature type="domain" description="Alpha-carbonic anhydrase" evidence="6">
    <location>
        <begin position="14"/>
        <end position="274"/>
    </location>
</feature>
<dbReference type="InterPro" id="IPR023561">
    <property type="entry name" value="Carbonic_anhydrase_a-class"/>
</dbReference>
<dbReference type="GO" id="GO:0004089">
    <property type="term" value="F:carbonate dehydratase activity"/>
    <property type="evidence" value="ECO:0007669"/>
    <property type="project" value="UniProtKB-UniRule"/>
</dbReference>
<evidence type="ECO:0000259" key="6">
    <source>
        <dbReference type="PROSITE" id="PS51144"/>
    </source>
</evidence>
<dbReference type="InterPro" id="IPR001148">
    <property type="entry name" value="CA_dom"/>
</dbReference>
<organism evidence="7 8">
    <name type="scientific">Acanthoscelides obtectus</name>
    <name type="common">Bean weevil</name>
    <name type="synonym">Bruchus obtectus</name>
    <dbReference type="NCBI Taxonomy" id="200917"/>
    <lineage>
        <taxon>Eukaryota</taxon>
        <taxon>Metazoa</taxon>
        <taxon>Ecdysozoa</taxon>
        <taxon>Arthropoda</taxon>
        <taxon>Hexapoda</taxon>
        <taxon>Insecta</taxon>
        <taxon>Pterygota</taxon>
        <taxon>Neoptera</taxon>
        <taxon>Endopterygota</taxon>
        <taxon>Coleoptera</taxon>
        <taxon>Polyphaga</taxon>
        <taxon>Cucujiformia</taxon>
        <taxon>Chrysomeloidea</taxon>
        <taxon>Chrysomelidae</taxon>
        <taxon>Bruchinae</taxon>
        <taxon>Bruchini</taxon>
        <taxon>Acanthoscelides</taxon>
    </lineage>
</organism>
<dbReference type="PROSITE" id="PS51144">
    <property type="entry name" value="ALPHA_CA_2"/>
    <property type="match status" value="1"/>
</dbReference>
<comment type="catalytic activity">
    <reaction evidence="4">
        <text>hydrogencarbonate + H(+) = CO2 + H2O</text>
        <dbReference type="Rhea" id="RHEA:10748"/>
        <dbReference type="ChEBI" id="CHEBI:15377"/>
        <dbReference type="ChEBI" id="CHEBI:15378"/>
        <dbReference type="ChEBI" id="CHEBI:16526"/>
        <dbReference type="ChEBI" id="CHEBI:17544"/>
        <dbReference type="EC" id="4.2.1.1"/>
    </reaction>
</comment>
<dbReference type="Gene3D" id="3.10.200.10">
    <property type="entry name" value="Alpha carbonic anhydrase"/>
    <property type="match status" value="1"/>
</dbReference>
<evidence type="ECO:0000256" key="2">
    <source>
        <dbReference type="ARBA" id="ARBA00022723"/>
    </source>
</evidence>
<comment type="cofactor">
    <cofactor evidence="4">
        <name>Zn(2+)</name>
        <dbReference type="ChEBI" id="CHEBI:29105"/>
    </cofactor>
</comment>
<dbReference type="EMBL" id="CAKOFQ010007245">
    <property type="protein sequence ID" value="CAH1995988.1"/>
    <property type="molecule type" value="Genomic_DNA"/>
</dbReference>
<dbReference type="InterPro" id="IPR036398">
    <property type="entry name" value="CA_dom_sf"/>
</dbReference>
<evidence type="ECO:0000256" key="5">
    <source>
        <dbReference type="SAM" id="MobiDB-lite"/>
    </source>
</evidence>
<proteinExistence type="inferred from homology"/>
<evidence type="ECO:0000313" key="8">
    <source>
        <dbReference type="Proteomes" id="UP001152888"/>
    </source>
</evidence>
<keyword evidence="8" id="KW-1185">Reference proteome</keyword>
<dbReference type="OrthoDB" id="429145at2759"/>
<evidence type="ECO:0000256" key="4">
    <source>
        <dbReference type="RuleBase" id="RU367011"/>
    </source>
</evidence>
<dbReference type="GO" id="GO:0008270">
    <property type="term" value="F:zinc ion binding"/>
    <property type="evidence" value="ECO:0007669"/>
    <property type="project" value="UniProtKB-UniRule"/>
</dbReference>
<dbReference type="Proteomes" id="UP001152888">
    <property type="component" value="Unassembled WGS sequence"/>
</dbReference>
<protein>
    <recommendedName>
        <fullName evidence="4">Carbonic anhydrase</fullName>
        <ecNumber evidence="4">4.2.1.1</ecNumber>
    </recommendedName>
</protein>
<name>A0A9P0PRE1_ACAOB</name>
<dbReference type="PANTHER" id="PTHR18952">
    <property type="entry name" value="CARBONIC ANHYDRASE"/>
    <property type="match status" value="1"/>
</dbReference>
<dbReference type="SUPFAM" id="SSF51069">
    <property type="entry name" value="Carbonic anhydrase"/>
    <property type="match status" value="1"/>
</dbReference>
<comment type="caution">
    <text evidence="7">The sequence shown here is derived from an EMBL/GenBank/DDBJ whole genome shotgun (WGS) entry which is preliminary data.</text>
</comment>
<comment type="similarity">
    <text evidence="1 4">Belongs to the alpha-carbonic anhydrase family.</text>
</comment>